<keyword evidence="5" id="KW-0963">Cytoplasm</keyword>
<dbReference type="AlphaFoldDB" id="A0A9X2Z0H7"/>
<dbReference type="InterPro" id="IPR038078">
    <property type="entry name" value="PhoU-like_sf"/>
</dbReference>
<dbReference type="GO" id="GO:0030643">
    <property type="term" value="P:intracellular phosphate ion homeostasis"/>
    <property type="evidence" value="ECO:0007669"/>
    <property type="project" value="InterPro"/>
</dbReference>
<keyword evidence="6" id="KW-0592">Phosphate transport</keyword>
<feature type="domain" description="PhoU" evidence="7">
    <location>
        <begin position="19"/>
        <end position="103"/>
    </location>
</feature>
<keyword evidence="4" id="KW-0813">Transport</keyword>
<dbReference type="SUPFAM" id="SSF109755">
    <property type="entry name" value="PhoU-like"/>
    <property type="match status" value="1"/>
</dbReference>
<reference evidence="8" key="1">
    <citation type="submission" date="2020-07" db="EMBL/GenBank/DDBJ databases">
        <authorList>
            <person name="Pettersson B.M.F."/>
            <person name="Behra P.R.K."/>
            <person name="Ramesh M."/>
            <person name="Das S."/>
            <person name="Dasgupta S."/>
            <person name="Kirsebom L.A."/>
        </authorList>
    </citation>
    <scope>NUCLEOTIDE SEQUENCE</scope>
    <source>
        <strain evidence="8">DSM 44838</strain>
    </source>
</reference>
<dbReference type="RefSeq" id="WP_263996049.1">
    <property type="nucleotide sequence ID" value="NZ_JACKVK010000008.1"/>
</dbReference>
<accession>A0A9X2Z0H7</accession>
<dbReference type="Pfam" id="PF01895">
    <property type="entry name" value="PhoU"/>
    <property type="match status" value="1"/>
</dbReference>
<evidence type="ECO:0000259" key="7">
    <source>
        <dbReference type="Pfam" id="PF01895"/>
    </source>
</evidence>
<dbReference type="GO" id="GO:0005737">
    <property type="term" value="C:cytoplasm"/>
    <property type="evidence" value="ECO:0007669"/>
    <property type="project" value="UniProtKB-SubCell"/>
</dbReference>
<evidence type="ECO:0000256" key="1">
    <source>
        <dbReference type="ARBA" id="ARBA00004496"/>
    </source>
</evidence>
<evidence type="ECO:0000256" key="5">
    <source>
        <dbReference type="ARBA" id="ARBA00022490"/>
    </source>
</evidence>
<evidence type="ECO:0000313" key="8">
    <source>
        <dbReference type="EMBL" id="MCV7421274.1"/>
    </source>
</evidence>
<dbReference type="FunFam" id="1.20.58.220:FF:000004">
    <property type="entry name" value="Phosphate-specific transport system accessory protein PhoU"/>
    <property type="match status" value="1"/>
</dbReference>
<comment type="subunit">
    <text evidence="3">Homodimer.</text>
</comment>
<comment type="caution">
    <text evidence="8">The sequence shown here is derived from an EMBL/GenBank/DDBJ whole genome shotgun (WGS) entry which is preliminary data.</text>
</comment>
<protein>
    <submittedName>
        <fullName evidence="8">Phosphate transport system regulatory protein PhoU</fullName>
    </submittedName>
</protein>
<sequence>MRTNFQLQLESLQADLGAMCALAGEAVGGATRGLLDVDAAVAHEVTREIGQLRRLRDAVERRAIGILARQAPVARDLRMVVTALHVAADADRMGGLAAHVAKLTLRRYPESVIPRELHGRFEEMGATAVDLAGRCHAILTTGDCAQVDRVRSDDRFVETLHRELFTAVASPGWAHGATVASDVVLLGRFYGRFADHAGEIARRMMFQTSGASSLDHERVV</sequence>
<dbReference type="GO" id="GO:0006817">
    <property type="term" value="P:phosphate ion transport"/>
    <property type="evidence" value="ECO:0007669"/>
    <property type="project" value="UniProtKB-KW"/>
</dbReference>
<dbReference type="GO" id="GO:0045936">
    <property type="term" value="P:negative regulation of phosphate metabolic process"/>
    <property type="evidence" value="ECO:0007669"/>
    <property type="project" value="InterPro"/>
</dbReference>
<dbReference type="InterPro" id="IPR028366">
    <property type="entry name" value="PhoU"/>
</dbReference>
<dbReference type="Proteomes" id="UP001141629">
    <property type="component" value="Unassembled WGS sequence"/>
</dbReference>
<organism evidence="8 9">
    <name type="scientific">Mycobacterium yunnanensis</name>
    <dbReference type="NCBI Taxonomy" id="368477"/>
    <lineage>
        <taxon>Bacteria</taxon>
        <taxon>Bacillati</taxon>
        <taxon>Actinomycetota</taxon>
        <taxon>Actinomycetes</taxon>
        <taxon>Mycobacteriales</taxon>
        <taxon>Mycobacteriaceae</taxon>
        <taxon>Mycobacterium</taxon>
    </lineage>
</organism>
<evidence type="ECO:0000256" key="4">
    <source>
        <dbReference type="ARBA" id="ARBA00022448"/>
    </source>
</evidence>
<evidence type="ECO:0000313" key="9">
    <source>
        <dbReference type="Proteomes" id="UP001141629"/>
    </source>
</evidence>
<evidence type="ECO:0000256" key="6">
    <source>
        <dbReference type="ARBA" id="ARBA00022592"/>
    </source>
</evidence>
<comment type="subcellular location">
    <subcellularLocation>
        <location evidence="1">Cytoplasm</location>
    </subcellularLocation>
</comment>
<evidence type="ECO:0000256" key="3">
    <source>
        <dbReference type="ARBA" id="ARBA00011738"/>
    </source>
</evidence>
<gene>
    <name evidence="8" type="ORF">H7K45_12045</name>
</gene>
<dbReference type="PANTHER" id="PTHR42930">
    <property type="entry name" value="PHOSPHATE-SPECIFIC TRANSPORT SYSTEM ACCESSORY PROTEIN PHOU"/>
    <property type="match status" value="1"/>
</dbReference>
<evidence type="ECO:0000256" key="2">
    <source>
        <dbReference type="ARBA" id="ARBA00008107"/>
    </source>
</evidence>
<dbReference type="EMBL" id="JACKVK010000008">
    <property type="protein sequence ID" value="MCV7421274.1"/>
    <property type="molecule type" value="Genomic_DNA"/>
</dbReference>
<keyword evidence="9" id="KW-1185">Reference proteome</keyword>
<dbReference type="Gene3D" id="1.20.58.220">
    <property type="entry name" value="Phosphate transport system protein phou homolog 2, domain 2"/>
    <property type="match status" value="1"/>
</dbReference>
<dbReference type="InterPro" id="IPR026022">
    <property type="entry name" value="PhoU_dom"/>
</dbReference>
<dbReference type="PANTHER" id="PTHR42930:SF3">
    <property type="entry name" value="PHOSPHATE-SPECIFIC TRANSPORT SYSTEM ACCESSORY PROTEIN PHOU"/>
    <property type="match status" value="1"/>
</dbReference>
<reference evidence="8" key="2">
    <citation type="journal article" date="2022" name="BMC Genomics">
        <title>Comparative genome analysis of mycobacteria focusing on tRNA and non-coding RNA.</title>
        <authorList>
            <person name="Behra P.R.K."/>
            <person name="Pettersson B.M.F."/>
            <person name="Ramesh M."/>
            <person name="Das S."/>
            <person name="Dasgupta S."/>
            <person name="Kirsebom L.A."/>
        </authorList>
    </citation>
    <scope>NUCLEOTIDE SEQUENCE</scope>
    <source>
        <strain evidence="8">DSM 44838</strain>
    </source>
</reference>
<comment type="similarity">
    <text evidence="2">Belongs to the PhoU family.</text>
</comment>
<proteinExistence type="inferred from homology"/>
<name>A0A9X2Z0H7_9MYCO</name>